<dbReference type="PANTHER" id="PTHR37371">
    <property type="entry name" value="OS08G0180400 PROTEIN"/>
    <property type="match status" value="1"/>
</dbReference>
<reference evidence="3" key="1">
    <citation type="submission" date="2025-08" db="UniProtKB">
        <authorList>
            <consortium name="RefSeq"/>
        </authorList>
    </citation>
    <scope>IDENTIFICATION</scope>
</reference>
<dbReference type="PANTHER" id="PTHR37371:SF1">
    <property type="entry name" value="KINESIN-LIKE PROTEIN"/>
    <property type="match status" value="1"/>
</dbReference>
<accession>A0A6J0PAS0</accession>
<name>A0A6J0PAS0_ELAGV</name>
<dbReference type="RefSeq" id="XP_019702137.1">
    <property type="nucleotide sequence ID" value="XM_019846578.2"/>
</dbReference>
<sequence length="188" mass="20719">MGKRASGKGTSACASRSFLSPPPFPSSSSKPFADFDLTFVDASSKKTLTPIPFLLSSPSPPPKTLATISDLKSLASSHSDSIKRRLDLCHSETLKEFDSSHTRIAKRFKIQTQACLQLSEEIEKEYKKMSDRIHENTELIKASYAELITEVHATASRVYKISIPELAKSMEKAIEGLRSRYKIPAAAV</sequence>
<keyword evidence="2" id="KW-1185">Reference proteome</keyword>
<organism evidence="2 3">
    <name type="scientific">Elaeis guineensis var. tenera</name>
    <name type="common">Oil palm</name>
    <dbReference type="NCBI Taxonomy" id="51953"/>
    <lineage>
        <taxon>Eukaryota</taxon>
        <taxon>Viridiplantae</taxon>
        <taxon>Streptophyta</taxon>
        <taxon>Embryophyta</taxon>
        <taxon>Tracheophyta</taxon>
        <taxon>Spermatophyta</taxon>
        <taxon>Magnoliopsida</taxon>
        <taxon>Liliopsida</taxon>
        <taxon>Arecaceae</taxon>
        <taxon>Arecoideae</taxon>
        <taxon>Cocoseae</taxon>
        <taxon>Elaeidinae</taxon>
        <taxon>Elaeis</taxon>
    </lineage>
</organism>
<evidence type="ECO:0000256" key="1">
    <source>
        <dbReference type="SAM" id="MobiDB-lite"/>
    </source>
</evidence>
<dbReference type="OrthoDB" id="1933837at2759"/>
<evidence type="ECO:0000313" key="3">
    <source>
        <dbReference type="RefSeq" id="XP_019702137.1"/>
    </source>
</evidence>
<dbReference type="KEGG" id="egu:105033227"/>
<dbReference type="Proteomes" id="UP000504607">
    <property type="component" value="Unplaced"/>
</dbReference>
<dbReference type="GeneID" id="105033227"/>
<evidence type="ECO:0000313" key="2">
    <source>
        <dbReference type="Proteomes" id="UP000504607"/>
    </source>
</evidence>
<gene>
    <name evidence="3" type="primary">LOC105033227</name>
</gene>
<proteinExistence type="predicted"/>
<dbReference type="InParanoid" id="A0A6J0PAS0"/>
<dbReference type="AlphaFoldDB" id="A0A6J0PAS0"/>
<feature type="region of interest" description="Disordered" evidence="1">
    <location>
        <begin position="1"/>
        <end position="30"/>
    </location>
</feature>
<protein>
    <submittedName>
        <fullName evidence="3">Uncharacterized protein LOC105033227</fullName>
    </submittedName>
</protein>
<dbReference type="FunCoup" id="A0A6J0PAS0">
    <property type="interactions" value="81"/>
</dbReference>